<dbReference type="GO" id="GO:0016779">
    <property type="term" value="F:nucleotidyltransferase activity"/>
    <property type="evidence" value="ECO:0007669"/>
    <property type="project" value="UniProtKB-ARBA"/>
</dbReference>
<evidence type="ECO:0000259" key="1">
    <source>
        <dbReference type="Pfam" id="PF12804"/>
    </source>
</evidence>
<evidence type="ECO:0000313" key="2">
    <source>
        <dbReference type="EMBL" id="TJY34659.1"/>
    </source>
</evidence>
<dbReference type="Gene3D" id="3.90.550.10">
    <property type="entry name" value="Spore Coat Polysaccharide Biosynthesis Protein SpsA, Chain A"/>
    <property type="match status" value="1"/>
</dbReference>
<keyword evidence="3" id="KW-1185">Reference proteome</keyword>
<gene>
    <name evidence="2" type="ORF">E5167_10125</name>
</gene>
<dbReference type="SUPFAM" id="SSF53448">
    <property type="entry name" value="Nucleotide-diphospho-sugar transferases"/>
    <property type="match status" value="1"/>
</dbReference>
<dbReference type="RefSeq" id="WP_136843691.1">
    <property type="nucleotide sequence ID" value="NZ_SUPL01000005.1"/>
</dbReference>
<dbReference type="AlphaFoldDB" id="A0A4V6WE96"/>
<feature type="domain" description="MobA-like NTP transferase" evidence="1">
    <location>
        <begin position="10"/>
        <end position="171"/>
    </location>
</feature>
<dbReference type="OrthoDB" id="9779263at2"/>
<sequence>MNATKNIATLIMAAGSSSRMGQPKQLLPWNNTTLIENAITNALQLDTSKTIVVLGANSEQIISKIESYPIEIIHNPNWEKGLGNSIAFGVNHIKNNNPIDGVLVVLADQPLIHSSYLKEVVSVFNANKHQIIATKYPNGKSGVPALFDTFYLEELSIIDGDKGAKAILEKYADSVITIQLDTSILDVDTEEDYNKLKSLRGATRTLKL</sequence>
<dbReference type="CDD" id="cd04182">
    <property type="entry name" value="GT_2_like_f"/>
    <property type="match status" value="1"/>
</dbReference>
<dbReference type="InterPro" id="IPR029044">
    <property type="entry name" value="Nucleotide-diphossugar_trans"/>
</dbReference>
<keyword evidence="2" id="KW-0808">Transferase</keyword>
<dbReference type="EMBL" id="SUPL01000005">
    <property type="protein sequence ID" value="TJY34659.1"/>
    <property type="molecule type" value="Genomic_DNA"/>
</dbReference>
<organism evidence="2 3">
    <name type="scientific">Pontimicrobium aquaticum</name>
    <dbReference type="NCBI Taxonomy" id="2565367"/>
    <lineage>
        <taxon>Bacteria</taxon>
        <taxon>Pseudomonadati</taxon>
        <taxon>Bacteroidota</taxon>
        <taxon>Flavobacteriia</taxon>
        <taxon>Flavobacteriales</taxon>
        <taxon>Flavobacteriaceae</taxon>
        <taxon>Pontimicrobium</taxon>
    </lineage>
</organism>
<accession>A0A4V6WE96</accession>
<dbReference type="InterPro" id="IPR025877">
    <property type="entry name" value="MobA-like_NTP_Trfase"/>
</dbReference>
<dbReference type="Proteomes" id="UP000307657">
    <property type="component" value="Unassembled WGS sequence"/>
</dbReference>
<dbReference type="PANTHER" id="PTHR43777:SF1">
    <property type="entry name" value="MOLYBDENUM COFACTOR CYTIDYLYLTRANSFERASE"/>
    <property type="match status" value="1"/>
</dbReference>
<proteinExistence type="predicted"/>
<name>A0A4V6WE96_9FLAO</name>
<comment type="caution">
    <text evidence="2">The sequence shown here is derived from an EMBL/GenBank/DDBJ whole genome shotgun (WGS) entry which is preliminary data.</text>
</comment>
<dbReference type="PANTHER" id="PTHR43777">
    <property type="entry name" value="MOLYBDENUM COFACTOR CYTIDYLYLTRANSFERASE"/>
    <property type="match status" value="1"/>
</dbReference>
<evidence type="ECO:0000313" key="3">
    <source>
        <dbReference type="Proteomes" id="UP000307657"/>
    </source>
</evidence>
<dbReference type="Pfam" id="PF12804">
    <property type="entry name" value="NTP_transf_3"/>
    <property type="match status" value="1"/>
</dbReference>
<reference evidence="2 3" key="1">
    <citation type="submission" date="2019-04" db="EMBL/GenBank/DDBJ databases">
        <title>Lacinutrix sp. nov., isolated from marine water.</title>
        <authorList>
            <person name="Kim W."/>
        </authorList>
    </citation>
    <scope>NUCLEOTIDE SEQUENCE [LARGE SCALE GENOMIC DNA]</scope>
    <source>
        <strain evidence="2 3">CAU 1491</strain>
    </source>
</reference>
<protein>
    <submittedName>
        <fullName evidence="2">Nucleotidyltransferase family protein</fullName>
    </submittedName>
</protein>